<reference evidence="6 7" key="1">
    <citation type="journal article" date="2019" name="Int. J. Syst. Evol. Microbiol.">
        <title>The Global Catalogue of Microorganisms (GCM) 10K type strain sequencing project: providing services to taxonomists for standard genome sequencing and annotation.</title>
        <authorList>
            <consortium name="The Broad Institute Genomics Platform"/>
            <consortium name="The Broad Institute Genome Sequencing Center for Infectious Disease"/>
            <person name="Wu L."/>
            <person name="Ma J."/>
        </authorList>
    </citation>
    <scope>NUCLEOTIDE SEQUENCE [LARGE SCALE GENOMIC DNA]</scope>
    <source>
        <strain evidence="6 7">JCM 13581</strain>
    </source>
</reference>
<evidence type="ECO:0000256" key="4">
    <source>
        <dbReference type="SAM" id="MobiDB-lite"/>
    </source>
</evidence>
<evidence type="ECO:0000259" key="5">
    <source>
        <dbReference type="Pfam" id="PF12802"/>
    </source>
</evidence>
<dbReference type="CDD" id="cd00090">
    <property type="entry name" value="HTH_ARSR"/>
    <property type="match status" value="1"/>
</dbReference>
<dbReference type="Gene3D" id="1.10.10.10">
    <property type="entry name" value="Winged helix-like DNA-binding domain superfamily/Winged helix DNA-binding domain"/>
    <property type="match status" value="1"/>
</dbReference>
<dbReference type="PANTHER" id="PTHR38465">
    <property type="entry name" value="HTH-TYPE TRANSCRIPTIONAL REGULATOR MJ1563-RELATED"/>
    <property type="match status" value="1"/>
</dbReference>
<dbReference type="Pfam" id="PF12802">
    <property type="entry name" value="MarR_2"/>
    <property type="match status" value="1"/>
</dbReference>
<feature type="region of interest" description="Disordered" evidence="4">
    <location>
        <begin position="183"/>
        <end position="206"/>
    </location>
</feature>
<dbReference type="Proteomes" id="UP001501303">
    <property type="component" value="Unassembled WGS sequence"/>
</dbReference>
<evidence type="ECO:0000256" key="1">
    <source>
        <dbReference type="ARBA" id="ARBA00023015"/>
    </source>
</evidence>
<comment type="caution">
    <text evidence="6">The sequence shown here is derived from an EMBL/GenBank/DDBJ whole genome shotgun (WGS) entry which is preliminary data.</text>
</comment>
<dbReference type="InterPro" id="IPR036388">
    <property type="entry name" value="WH-like_DNA-bd_sf"/>
</dbReference>
<evidence type="ECO:0000256" key="2">
    <source>
        <dbReference type="ARBA" id="ARBA00023125"/>
    </source>
</evidence>
<gene>
    <name evidence="6" type="ORF">GCM10009716_17280</name>
</gene>
<accession>A0ABN2P032</accession>
<protein>
    <submittedName>
        <fullName evidence="6">MarR family transcriptional regulator</fullName>
    </submittedName>
</protein>
<evidence type="ECO:0000313" key="6">
    <source>
        <dbReference type="EMBL" id="GAA1907894.1"/>
    </source>
</evidence>
<feature type="compositionally biased region" description="Basic and acidic residues" evidence="4">
    <location>
        <begin position="27"/>
        <end position="36"/>
    </location>
</feature>
<dbReference type="Gene3D" id="1.10.287.160">
    <property type="entry name" value="HR1 repeat"/>
    <property type="match status" value="1"/>
</dbReference>
<dbReference type="InterPro" id="IPR011991">
    <property type="entry name" value="ArsR-like_HTH"/>
</dbReference>
<dbReference type="RefSeq" id="WP_344260057.1">
    <property type="nucleotide sequence ID" value="NZ_BAAAMJ010000015.1"/>
</dbReference>
<dbReference type="InterPro" id="IPR000835">
    <property type="entry name" value="HTH_MarR-typ"/>
</dbReference>
<dbReference type="EMBL" id="BAAAMJ010000015">
    <property type="protein sequence ID" value="GAA1907894.1"/>
    <property type="molecule type" value="Genomic_DNA"/>
</dbReference>
<sequence>MSKDRPTEARPGPRPAPERGPGAAGERPSRPAEGRDEALSTFVERFAADLVDAGMQRMGSRVFACLLTAPEGALSSAELSERLQVSPAAVSGAVRYLSQVHLVTRERQPGSRRERYRLHHDTWYQAMVNRDALINRWLGSLRTGIDAVGPATPAGQRLAETVDFLTFFQAELHASLERWHDLRRRNPPVAEPAAGGTDETAPERGA</sequence>
<evidence type="ECO:0000256" key="3">
    <source>
        <dbReference type="ARBA" id="ARBA00023163"/>
    </source>
</evidence>
<dbReference type="InterPro" id="IPR052362">
    <property type="entry name" value="HTH-GbsR_regulator"/>
</dbReference>
<keyword evidence="1" id="KW-0805">Transcription regulation</keyword>
<dbReference type="PANTHER" id="PTHR38465:SF2">
    <property type="entry name" value="HTH-TYPE TRANSCRIPTIONAL REGULATOR MMPR5"/>
    <property type="match status" value="1"/>
</dbReference>
<dbReference type="SUPFAM" id="SSF46785">
    <property type="entry name" value="Winged helix' DNA-binding domain"/>
    <property type="match status" value="1"/>
</dbReference>
<keyword evidence="7" id="KW-1185">Reference proteome</keyword>
<keyword evidence="2" id="KW-0238">DNA-binding</keyword>
<organism evidence="6 7">
    <name type="scientific">Streptomyces sodiiphilus</name>
    <dbReference type="NCBI Taxonomy" id="226217"/>
    <lineage>
        <taxon>Bacteria</taxon>
        <taxon>Bacillati</taxon>
        <taxon>Actinomycetota</taxon>
        <taxon>Actinomycetes</taxon>
        <taxon>Kitasatosporales</taxon>
        <taxon>Streptomycetaceae</taxon>
        <taxon>Streptomyces</taxon>
    </lineage>
</organism>
<proteinExistence type="predicted"/>
<dbReference type="InterPro" id="IPR036390">
    <property type="entry name" value="WH_DNA-bd_sf"/>
</dbReference>
<name>A0ABN2P032_9ACTN</name>
<evidence type="ECO:0000313" key="7">
    <source>
        <dbReference type="Proteomes" id="UP001501303"/>
    </source>
</evidence>
<keyword evidence="3" id="KW-0804">Transcription</keyword>
<feature type="region of interest" description="Disordered" evidence="4">
    <location>
        <begin position="1"/>
        <end position="36"/>
    </location>
</feature>
<feature type="domain" description="HTH marR-type" evidence="5">
    <location>
        <begin position="54"/>
        <end position="114"/>
    </location>
</feature>